<protein>
    <submittedName>
        <fullName evidence="3">Maleamate amidohydrolase</fullName>
        <ecNumber evidence="3">3.5.1.107</ecNumber>
    </submittedName>
</protein>
<evidence type="ECO:0000256" key="1">
    <source>
        <dbReference type="ARBA" id="ARBA00022801"/>
    </source>
</evidence>
<dbReference type="Proteomes" id="UP000032336">
    <property type="component" value="Unassembled WGS sequence"/>
</dbReference>
<dbReference type="STRING" id="1121877.FEAC_11690"/>
<name>A0A0D8FUS7_9ACTN</name>
<dbReference type="SUPFAM" id="SSF52499">
    <property type="entry name" value="Isochorismatase-like hydrolases"/>
    <property type="match status" value="1"/>
</dbReference>
<dbReference type="InterPro" id="IPR036380">
    <property type="entry name" value="Isochorismatase-like_sf"/>
</dbReference>
<reference evidence="3 4" key="1">
    <citation type="submission" date="2015-01" db="EMBL/GenBank/DDBJ databases">
        <title>Draft genome of the acidophilic iron oxidizer Ferrimicrobium acidiphilum strain T23.</title>
        <authorList>
            <person name="Poehlein A."/>
            <person name="Eisen S."/>
            <person name="Schloemann M."/>
            <person name="Johnson B.D."/>
            <person name="Daniel R."/>
            <person name="Muehling M."/>
        </authorList>
    </citation>
    <scope>NUCLEOTIDE SEQUENCE [LARGE SCALE GENOMIC DNA]</scope>
    <source>
        <strain evidence="3 4">T23</strain>
    </source>
</reference>
<dbReference type="PANTHER" id="PTHR43540">
    <property type="entry name" value="PEROXYUREIDOACRYLATE/UREIDOACRYLATE AMIDOHYDROLASE-RELATED"/>
    <property type="match status" value="1"/>
</dbReference>
<proteinExistence type="predicted"/>
<dbReference type="EC" id="3.5.1.107" evidence="3"/>
<dbReference type="InterPro" id="IPR050272">
    <property type="entry name" value="Isochorismatase-like_hydrls"/>
</dbReference>
<evidence type="ECO:0000313" key="3">
    <source>
        <dbReference type="EMBL" id="KJE77043.1"/>
    </source>
</evidence>
<keyword evidence="1 3" id="KW-0378">Hydrolase</keyword>
<dbReference type="Pfam" id="PF00857">
    <property type="entry name" value="Isochorismatase"/>
    <property type="match status" value="1"/>
</dbReference>
<gene>
    <name evidence="3" type="primary">nicF</name>
    <name evidence="3" type="ORF">FEAC_11690</name>
</gene>
<dbReference type="GeneID" id="78372401"/>
<keyword evidence="4" id="KW-1185">Reference proteome</keyword>
<evidence type="ECO:0000313" key="4">
    <source>
        <dbReference type="Proteomes" id="UP000032336"/>
    </source>
</evidence>
<comment type="caution">
    <text evidence="3">The sequence shown here is derived from an EMBL/GenBank/DDBJ whole genome shotgun (WGS) entry which is preliminary data.</text>
</comment>
<dbReference type="EMBL" id="JXUW01000008">
    <property type="protein sequence ID" value="KJE77043.1"/>
    <property type="molecule type" value="Genomic_DNA"/>
</dbReference>
<dbReference type="AlphaFoldDB" id="A0A0D8FUS7"/>
<organism evidence="3 4">
    <name type="scientific">Ferrimicrobium acidiphilum DSM 19497</name>
    <dbReference type="NCBI Taxonomy" id="1121877"/>
    <lineage>
        <taxon>Bacteria</taxon>
        <taxon>Bacillati</taxon>
        <taxon>Actinomycetota</taxon>
        <taxon>Acidimicrobiia</taxon>
        <taxon>Acidimicrobiales</taxon>
        <taxon>Acidimicrobiaceae</taxon>
        <taxon>Ferrimicrobium</taxon>
    </lineage>
</organism>
<accession>A0A0D8FUS7</accession>
<dbReference type="PATRIC" id="fig|1121877.4.peg.1284"/>
<dbReference type="PANTHER" id="PTHR43540:SF1">
    <property type="entry name" value="ISOCHORISMATASE HYDROLASE"/>
    <property type="match status" value="1"/>
</dbReference>
<evidence type="ECO:0000259" key="2">
    <source>
        <dbReference type="Pfam" id="PF00857"/>
    </source>
</evidence>
<dbReference type="GO" id="GO:0016787">
    <property type="term" value="F:hydrolase activity"/>
    <property type="evidence" value="ECO:0007669"/>
    <property type="project" value="UniProtKB-KW"/>
</dbReference>
<feature type="domain" description="Isochorismatase-like" evidence="2">
    <location>
        <begin position="26"/>
        <end position="201"/>
    </location>
</feature>
<dbReference type="RefSeq" id="WP_035388958.1">
    <property type="nucleotide sequence ID" value="NZ_JQKF01000008.1"/>
</dbReference>
<sequence length="215" mass="23222">MERRPVSEDYRQAGFSGSVGFGVRPAVVVVDLVRAYLDPESPLFSPRYESVLRAVSTLVAAAHASSHPVVFTGVAYAKGGFDGGYFWRKVPSLHVFEDGSTLREFDARLQPEQGDLTIMKQYASAFFGTSLASTLHAVGVDTLLIAGVSTSGCVRATAVDALQFGFRPTIVREAVGDRTESIQQANLFDLEAKYADVCSLDDACAYLGRADIDLR</sequence>
<dbReference type="eggNOG" id="COG1335">
    <property type="taxonomic scope" value="Bacteria"/>
</dbReference>
<dbReference type="OrthoDB" id="7500697at2"/>
<dbReference type="InterPro" id="IPR000868">
    <property type="entry name" value="Isochorismatase-like_dom"/>
</dbReference>
<dbReference type="Gene3D" id="3.40.50.850">
    <property type="entry name" value="Isochorismatase-like"/>
    <property type="match status" value="1"/>
</dbReference>